<evidence type="ECO:0000313" key="2">
    <source>
        <dbReference type="EMBL" id="MEB3022902.1"/>
    </source>
</evidence>
<name>A0ABU5XMC3_9MYCO</name>
<dbReference type="SUPFAM" id="SSF50494">
    <property type="entry name" value="Trypsin-like serine proteases"/>
    <property type="match status" value="1"/>
</dbReference>
<protein>
    <submittedName>
        <fullName evidence="2">S1 family peptidase</fullName>
    </submittedName>
</protein>
<keyword evidence="3" id="KW-1185">Reference proteome</keyword>
<keyword evidence="1" id="KW-0732">Signal</keyword>
<dbReference type="Proteomes" id="UP001299596">
    <property type="component" value="Unassembled WGS sequence"/>
</dbReference>
<dbReference type="RefSeq" id="WP_225406347.1">
    <property type="nucleotide sequence ID" value="NZ_JAYJJR010000012.1"/>
</dbReference>
<feature type="signal peptide" evidence="1">
    <location>
        <begin position="1"/>
        <end position="26"/>
    </location>
</feature>
<sequence length="223" mass="22161">MRLPFPSRTVAIVAAAAALIASTALSATASASDKLLLGGGAGIGLNGDTLCTLTAIGYDSADRLIGFTAAQCGGVGSPVVADGAEDEGVVGTVVAADDGLGYAVIEFDQAKAAGIRNYEGFAIKAIDPDPEHLQQACKLGRATGFNCWDAESAAVDAEGNEWWQPGDDGAPVTVDDLIVGMVRDGSVPVAPLAQPGSGIVLFSAIVDDVNAKGGPGAGFTLAG</sequence>
<dbReference type="InterPro" id="IPR009003">
    <property type="entry name" value="Peptidase_S1_PA"/>
</dbReference>
<evidence type="ECO:0000256" key="1">
    <source>
        <dbReference type="SAM" id="SignalP"/>
    </source>
</evidence>
<accession>A0ABU5XMC3</accession>
<evidence type="ECO:0000313" key="3">
    <source>
        <dbReference type="Proteomes" id="UP001299596"/>
    </source>
</evidence>
<dbReference type="EMBL" id="JAYJJR010000012">
    <property type="protein sequence ID" value="MEB3022902.1"/>
    <property type="molecule type" value="Genomic_DNA"/>
</dbReference>
<feature type="chain" id="PRO_5047337943" evidence="1">
    <location>
        <begin position="27"/>
        <end position="223"/>
    </location>
</feature>
<organism evidence="2 3">
    <name type="scientific">[Mycobacterium] crassicus</name>
    <dbReference type="NCBI Taxonomy" id="2872309"/>
    <lineage>
        <taxon>Bacteria</taxon>
        <taxon>Bacillati</taxon>
        <taxon>Actinomycetota</taxon>
        <taxon>Actinomycetes</taxon>
        <taxon>Mycobacteriales</taxon>
        <taxon>Mycobacteriaceae</taxon>
        <taxon>Mycolicibacter</taxon>
    </lineage>
</organism>
<comment type="caution">
    <text evidence="2">The sequence shown here is derived from an EMBL/GenBank/DDBJ whole genome shotgun (WGS) entry which is preliminary data.</text>
</comment>
<gene>
    <name evidence="2" type="ORF">K6T79_17805</name>
</gene>
<proteinExistence type="predicted"/>
<reference evidence="2 3" key="1">
    <citation type="submission" date="2023-12" db="EMBL/GenBank/DDBJ databases">
        <title>Description of new species of Mycobacterium terrae complex isolated from sewage at the Sao Paulo Zoological Park Foundation in Brazil.</title>
        <authorList>
            <person name="Romagnoli C.L."/>
            <person name="Conceicao E.C."/>
            <person name="Machado E."/>
            <person name="Barreto L.B.P.F."/>
            <person name="Sharma A."/>
            <person name="Silva N.M."/>
            <person name="Marques L.E."/>
            <person name="Juliana M.A."/>
            <person name="Lourenco M.C.S."/>
            <person name="Digiampietri L.A."/>
            <person name="Suffys P.N."/>
            <person name="Viana-Niero C."/>
        </authorList>
    </citation>
    <scope>NUCLEOTIDE SEQUENCE [LARGE SCALE GENOMIC DNA]</scope>
    <source>
        <strain evidence="2 3">MYC098</strain>
    </source>
</reference>